<dbReference type="Gene3D" id="3.80.30.20">
    <property type="entry name" value="tm_1862 like domain"/>
    <property type="match status" value="1"/>
</dbReference>
<reference evidence="17 18" key="1">
    <citation type="submission" date="2016-10" db="EMBL/GenBank/DDBJ databases">
        <authorList>
            <person name="de Groot N.N."/>
        </authorList>
    </citation>
    <scope>NUCLEOTIDE SEQUENCE [LARGE SCALE GENOMIC DNA]</scope>
    <source>
        <strain evidence="17 18">DSM 15230</strain>
    </source>
</reference>
<dbReference type="SUPFAM" id="SSF102114">
    <property type="entry name" value="Radical SAM enzymes"/>
    <property type="match status" value="1"/>
</dbReference>
<evidence type="ECO:0000256" key="8">
    <source>
        <dbReference type="ARBA" id="ARBA00033765"/>
    </source>
</evidence>
<keyword evidence="5 13" id="KW-0479">Metal-binding</keyword>
<comment type="function">
    <text evidence="1 13">Catalyzes the methylthiolation of N6-(dimethylallyl)adenosine (i(6)A), leading to the formation of 2-methylthio-N6-(dimethylallyl)adenosine (ms(2)i(6)A) at position 37 in tRNAs that read codons beginning with uridine.</text>
</comment>
<keyword evidence="6 13" id="KW-0408">Iron</keyword>
<dbReference type="PROSITE" id="PS01278">
    <property type="entry name" value="MTTASE_RADICAL"/>
    <property type="match status" value="1"/>
</dbReference>
<feature type="binding site" evidence="13">
    <location>
        <position position="16"/>
    </location>
    <ligand>
        <name>[4Fe-4S] cluster</name>
        <dbReference type="ChEBI" id="CHEBI:49883"/>
        <label>1</label>
    </ligand>
</feature>
<feature type="domain" description="MTTase N-terminal" evidence="15">
    <location>
        <begin position="7"/>
        <end position="123"/>
    </location>
</feature>
<evidence type="ECO:0000256" key="10">
    <source>
        <dbReference type="ARBA" id="ARBA00068570"/>
    </source>
</evidence>
<dbReference type="PANTHER" id="PTHR43020">
    <property type="entry name" value="CDK5 REGULATORY SUBUNIT-ASSOCIATED PROTEIN 1"/>
    <property type="match status" value="1"/>
</dbReference>
<keyword evidence="18" id="KW-1185">Reference proteome</keyword>
<feature type="binding site" evidence="13">
    <location>
        <position position="52"/>
    </location>
    <ligand>
        <name>[4Fe-4S] cluster</name>
        <dbReference type="ChEBI" id="CHEBI:49883"/>
        <label>1</label>
    </ligand>
</feature>
<proteinExistence type="inferred from homology"/>
<dbReference type="Pfam" id="PF01938">
    <property type="entry name" value="TRAM"/>
    <property type="match status" value="1"/>
</dbReference>
<dbReference type="InterPro" id="IPR038135">
    <property type="entry name" value="Methylthiotransferase_N_sf"/>
</dbReference>
<dbReference type="AlphaFoldDB" id="A0A1G5WCA1"/>
<evidence type="ECO:0000256" key="13">
    <source>
        <dbReference type="HAMAP-Rule" id="MF_01864"/>
    </source>
</evidence>
<comment type="cofactor">
    <cofactor evidence="13">
        <name>[4Fe-4S] cluster</name>
        <dbReference type="ChEBI" id="CHEBI:49883"/>
    </cofactor>
    <text evidence="13">Binds 2 [4Fe-4S] clusters. One cluster is coordinated with 3 cysteines and an exchangeable S-adenosyl-L-methionine.</text>
</comment>
<evidence type="ECO:0000256" key="7">
    <source>
        <dbReference type="ARBA" id="ARBA00023014"/>
    </source>
</evidence>
<sequence length="445" mass="51226">MDKQGNKRYWTITYGCQMNEADSEKINGQLEELGYLPGREMDEADIVILNTCSVRQNAEEKVYGKIGEIKPLKDKNPNLLIGIAGCMAQENRRKLIQRMPIIDFVIGPYNIHDLKDIITEKLQHESHVVLTQMKPSRVRDYSTLKASRKSDIFAWVPIMQGCNKFCTYCIVPYVRGRETSRTIEDIRAEVEALAAEGYKEITLLGQNVNSYGLDFKDGTDFSDLIRALDEVDGIERVRYMTSHPRDMTREMVDVMAASPKVARHMHLPVQHGDNEMLRRMNRGYTIEHFEEMVDYVREKMPDIVLTTDLITGFPGETEEMHRKTLDLLKKVRFDSAYTFIYSPRKGTPAASMEDQIPDDVKHRRLNEIMEVQNQISLEINREQEGKIVTILVEGPTRQDENHWFGRTSGNKMVVFPKSEDVAVGDLVRAKIDTAQTWLFKGEIVR</sequence>
<dbReference type="GO" id="GO:0051539">
    <property type="term" value="F:4 iron, 4 sulfur cluster binding"/>
    <property type="evidence" value="ECO:0007669"/>
    <property type="project" value="UniProtKB-UniRule"/>
</dbReference>
<dbReference type="PROSITE" id="PS51918">
    <property type="entry name" value="RADICAL_SAM"/>
    <property type="match status" value="1"/>
</dbReference>
<dbReference type="RefSeq" id="WP_091364987.1">
    <property type="nucleotide sequence ID" value="NZ_FMXA01000017.1"/>
</dbReference>
<dbReference type="PANTHER" id="PTHR43020:SF2">
    <property type="entry name" value="MITOCHONDRIAL TRNA METHYLTHIOTRANSFERASE CDK5RAP1"/>
    <property type="match status" value="1"/>
</dbReference>
<evidence type="ECO:0000256" key="2">
    <source>
        <dbReference type="ARBA" id="ARBA00022485"/>
    </source>
</evidence>
<dbReference type="HAMAP" id="MF_01864">
    <property type="entry name" value="tRNA_metthiotr_MiaB"/>
    <property type="match status" value="1"/>
</dbReference>
<evidence type="ECO:0000256" key="12">
    <source>
        <dbReference type="ARBA" id="ARBA00081141"/>
    </source>
</evidence>
<dbReference type="SFLD" id="SFLDG01061">
    <property type="entry name" value="methylthiotransferase"/>
    <property type="match status" value="1"/>
</dbReference>
<evidence type="ECO:0000256" key="9">
    <source>
        <dbReference type="ARBA" id="ARBA00051425"/>
    </source>
</evidence>
<evidence type="ECO:0000259" key="15">
    <source>
        <dbReference type="PROSITE" id="PS51449"/>
    </source>
</evidence>
<dbReference type="Gene3D" id="3.40.50.12160">
    <property type="entry name" value="Methylthiotransferase, N-terminal domain"/>
    <property type="match status" value="1"/>
</dbReference>
<dbReference type="InterPro" id="IPR007197">
    <property type="entry name" value="rSAM"/>
</dbReference>
<dbReference type="EMBL" id="FMXA01000017">
    <property type="protein sequence ID" value="SDA55622.1"/>
    <property type="molecule type" value="Genomic_DNA"/>
</dbReference>
<dbReference type="SFLD" id="SFLDS00029">
    <property type="entry name" value="Radical_SAM"/>
    <property type="match status" value="1"/>
</dbReference>
<feature type="binding site" evidence="13">
    <location>
        <position position="169"/>
    </location>
    <ligand>
        <name>[4Fe-4S] cluster</name>
        <dbReference type="ChEBI" id="CHEBI:49883"/>
        <label>2</label>
        <note>4Fe-4S-S-AdoMet</note>
    </ligand>
</feature>
<dbReference type="Pfam" id="PF00919">
    <property type="entry name" value="UPF0004"/>
    <property type="match status" value="1"/>
</dbReference>
<feature type="domain" description="TRAM" evidence="14">
    <location>
        <begin position="381"/>
        <end position="445"/>
    </location>
</feature>
<dbReference type="InterPro" id="IPR002792">
    <property type="entry name" value="TRAM_dom"/>
</dbReference>
<dbReference type="SFLD" id="SFLDF00273">
    <property type="entry name" value="(dimethylallyl)adenosine_tRNA"/>
    <property type="match status" value="1"/>
</dbReference>
<evidence type="ECO:0000259" key="16">
    <source>
        <dbReference type="PROSITE" id="PS51918"/>
    </source>
</evidence>
<keyword evidence="13" id="KW-0819">tRNA processing</keyword>
<dbReference type="InterPro" id="IPR013848">
    <property type="entry name" value="Methylthiotransferase_N"/>
</dbReference>
<dbReference type="GO" id="GO:0005829">
    <property type="term" value="C:cytosol"/>
    <property type="evidence" value="ECO:0007669"/>
    <property type="project" value="TreeGrafter"/>
</dbReference>
<dbReference type="SMART" id="SM00729">
    <property type="entry name" value="Elp3"/>
    <property type="match status" value="1"/>
</dbReference>
<evidence type="ECO:0000256" key="6">
    <source>
        <dbReference type="ARBA" id="ARBA00023004"/>
    </source>
</evidence>
<evidence type="ECO:0000313" key="17">
    <source>
        <dbReference type="EMBL" id="SDA55622.1"/>
    </source>
</evidence>
<keyword evidence="13" id="KW-0963">Cytoplasm</keyword>
<feature type="binding site" evidence="13">
    <location>
        <position position="162"/>
    </location>
    <ligand>
        <name>[4Fe-4S] cluster</name>
        <dbReference type="ChEBI" id="CHEBI:49883"/>
        <label>2</label>
        <note>4Fe-4S-S-AdoMet</note>
    </ligand>
</feature>
<evidence type="ECO:0000256" key="4">
    <source>
        <dbReference type="ARBA" id="ARBA00022691"/>
    </source>
</evidence>
<dbReference type="NCBIfam" id="TIGR00089">
    <property type="entry name" value="MiaB/RimO family radical SAM methylthiotransferase"/>
    <property type="match status" value="1"/>
</dbReference>
<evidence type="ECO:0000256" key="3">
    <source>
        <dbReference type="ARBA" id="ARBA00022679"/>
    </source>
</evidence>
<dbReference type="NCBIfam" id="TIGR01574">
    <property type="entry name" value="miaB-methiolase"/>
    <property type="match status" value="1"/>
</dbReference>
<dbReference type="InterPro" id="IPR005839">
    <property type="entry name" value="Methylthiotransferase"/>
</dbReference>
<evidence type="ECO:0000256" key="5">
    <source>
        <dbReference type="ARBA" id="ARBA00022723"/>
    </source>
</evidence>
<dbReference type="InterPro" id="IPR020612">
    <property type="entry name" value="Methylthiotransferase_CS"/>
</dbReference>
<comment type="similarity">
    <text evidence="13">Belongs to the methylthiotransferase family. MiaB subfamily.</text>
</comment>
<dbReference type="CDD" id="cd01335">
    <property type="entry name" value="Radical_SAM"/>
    <property type="match status" value="1"/>
</dbReference>
<dbReference type="GeneID" id="87756285"/>
<dbReference type="Proteomes" id="UP000199689">
    <property type="component" value="Unassembled WGS sequence"/>
</dbReference>
<keyword evidence="3 13" id="KW-0808">Transferase</keyword>
<evidence type="ECO:0000256" key="11">
    <source>
        <dbReference type="ARBA" id="ARBA00080698"/>
    </source>
</evidence>
<keyword evidence="4 13" id="KW-0949">S-adenosyl-L-methionine</keyword>
<comment type="subcellular location">
    <subcellularLocation>
        <location evidence="13">Cytoplasm</location>
    </subcellularLocation>
</comment>
<dbReference type="EC" id="2.8.4.3" evidence="8 13"/>
<dbReference type="GO" id="GO:0046872">
    <property type="term" value="F:metal ion binding"/>
    <property type="evidence" value="ECO:0007669"/>
    <property type="project" value="UniProtKB-KW"/>
</dbReference>
<name>A0A1G5WCA1_9FIRM</name>
<dbReference type="InterPro" id="IPR006463">
    <property type="entry name" value="MiaB_methiolase"/>
</dbReference>
<dbReference type="STRING" id="209880.SAMN02910343_01278"/>
<gene>
    <name evidence="13" type="primary">miaB</name>
    <name evidence="17" type="ORF">SAMN02910343_01278</name>
</gene>
<evidence type="ECO:0000256" key="1">
    <source>
        <dbReference type="ARBA" id="ARBA00003234"/>
    </source>
</evidence>
<accession>A0A1G5WCA1</accession>
<evidence type="ECO:0000313" key="18">
    <source>
        <dbReference type="Proteomes" id="UP000199689"/>
    </source>
</evidence>
<dbReference type="OrthoDB" id="9805215at2"/>
<evidence type="ECO:0000259" key="14">
    <source>
        <dbReference type="PROSITE" id="PS50926"/>
    </source>
</evidence>
<dbReference type="InterPro" id="IPR058240">
    <property type="entry name" value="rSAM_sf"/>
</dbReference>
<dbReference type="PROSITE" id="PS50926">
    <property type="entry name" value="TRAM"/>
    <property type="match status" value="1"/>
</dbReference>
<dbReference type="Pfam" id="PF04055">
    <property type="entry name" value="Radical_SAM"/>
    <property type="match status" value="1"/>
</dbReference>
<dbReference type="InterPro" id="IPR006638">
    <property type="entry name" value="Elp3/MiaA/NifB-like_rSAM"/>
</dbReference>
<dbReference type="PROSITE" id="PS51449">
    <property type="entry name" value="MTTASE_N"/>
    <property type="match status" value="1"/>
</dbReference>
<keyword evidence="2 13" id="KW-0004">4Fe-4S</keyword>
<feature type="binding site" evidence="13">
    <location>
        <position position="86"/>
    </location>
    <ligand>
        <name>[4Fe-4S] cluster</name>
        <dbReference type="ChEBI" id="CHEBI:49883"/>
        <label>1</label>
    </ligand>
</feature>
<organism evidence="17 18">
    <name type="scientific">Allisonella histaminiformans</name>
    <dbReference type="NCBI Taxonomy" id="209880"/>
    <lineage>
        <taxon>Bacteria</taxon>
        <taxon>Bacillati</taxon>
        <taxon>Bacillota</taxon>
        <taxon>Negativicutes</taxon>
        <taxon>Veillonellales</taxon>
        <taxon>Veillonellaceae</taxon>
        <taxon>Allisonella</taxon>
    </lineage>
</organism>
<dbReference type="FunFam" id="3.80.30.20:FF:000001">
    <property type="entry name" value="tRNA-2-methylthio-N(6)-dimethylallyladenosine synthase 2"/>
    <property type="match status" value="1"/>
</dbReference>
<dbReference type="SFLD" id="SFLDG01082">
    <property type="entry name" value="B12-binding_domain_containing"/>
    <property type="match status" value="1"/>
</dbReference>
<dbReference type="FunFam" id="3.40.50.12160:FF:000003">
    <property type="entry name" value="CDK5 regulatory subunit-associated protein 1"/>
    <property type="match status" value="1"/>
</dbReference>
<feature type="binding site" evidence="13">
    <location>
        <position position="166"/>
    </location>
    <ligand>
        <name>[4Fe-4S] cluster</name>
        <dbReference type="ChEBI" id="CHEBI:49883"/>
        <label>2</label>
        <note>4Fe-4S-S-AdoMet</note>
    </ligand>
</feature>
<keyword evidence="7 13" id="KW-0411">Iron-sulfur</keyword>
<dbReference type="GO" id="GO:0035597">
    <property type="term" value="F:tRNA-2-methylthio-N(6)-dimethylallyladenosine(37) synthase activity"/>
    <property type="evidence" value="ECO:0007669"/>
    <property type="project" value="UniProtKB-EC"/>
</dbReference>
<comment type="subunit">
    <text evidence="13">Monomer.</text>
</comment>
<protein>
    <recommendedName>
        <fullName evidence="10 13">tRNA-2-methylthio-N(6)-dimethylallyladenosine synthase</fullName>
        <ecNumber evidence="8 13">2.8.4.3</ecNumber>
    </recommendedName>
    <alternativeName>
        <fullName evidence="12 13">(Dimethylallyl)adenosine tRNA methylthiotransferase MiaB</fullName>
    </alternativeName>
    <alternativeName>
        <fullName evidence="11 13">tRNA-i(6)A37 methylthiotransferase</fullName>
    </alternativeName>
</protein>
<comment type="catalytic activity">
    <reaction evidence="9 13">
        <text>N(6)-dimethylallyladenosine(37) in tRNA + (sulfur carrier)-SH + AH2 + 2 S-adenosyl-L-methionine = 2-methylsulfanyl-N(6)-dimethylallyladenosine(37) in tRNA + (sulfur carrier)-H + 5'-deoxyadenosine + L-methionine + A + S-adenosyl-L-homocysteine + 2 H(+)</text>
        <dbReference type="Rhea" id="RHEA:37067"/>
        <dbReference type="Rhea" id="RHEA-COMP:10375"/>
        <dbReference type="Rhea" id="RHEA-COMP:10376"/>
        <dbReference type="Rhea" id="RHEA-COMP:14737"/>
        <dbReference type="Rhea" id="RHEA-COMP:14739"/>
        <dbReference type="ChEBI" id="CHEBI:13193"/>
        <dbReference type="ChEBI" id="CHEBI:15378"/>
        <dbReference type="ChEBI" id="CHEBI:17319"/>
        <dbReference type="ChEBI" id="CHEBI:17499"/>
        <dbReference type="ChEBI" id="CHEBI:29917"/>
        <dbReference type="ChEBI" id="CHEBI:57844"/>
        <dbReference type="ChEBI" id="CHEBI:57856"/>
        <dbReference type="ChEBI" id="CHEBI:59789"/>
        <dbReference type="ChEBI" id="CHEBI:64428"/>
        <dbReference type="ChEBI" id="CHEBI:74415"/>
        <dbReference type="ChEBI" id="CHEBI:74417"/>
        <dbReference type="EC" id="2.8.4.3"/>
    </reaction>
</comment>
<dbReference type="InterPro" id="IPR023404">
    <property type="entry name" value="rSAM_horseshoe"/>
</dbReference>
<feature type="domain" description="Radical SAM core" evidence="16">
    <location>
        <begin position="148"/>
        <end position="378"/>
    </location>
</feature>